<dbReference type="PANTHER" id="PTHR30250:SF26">
    <property type="entry name" value="PSMA PROTEIN"/>
    <property type="match status" value="1"/>
</dbReference>
<evidence type="ECO:0000256" key="2">
    <source>
        <dbReference type="ARBA" id="ARBA00022475"/>
    </source>
</evidence>
<keyword evidence="2" id="KW-1003">Cell membrane</keyword>
<dbReference type="EMBL" id="JAEHFX010000007">
    <property type="protein sequence ID" value="MBK0404103.1"/>
    <property type="molecule type" value="Genomic_DNA"/>
</dbReference>
<feature type="transmembrane region" description="Helical" evidence="6">
    <location>
        <begin position="55"/>
        <end position="76"/>
    </location>
</feature>
<feature type="transmembrane region" description="Helical" evidence="6">
    <location>
        <begin position="389"/>
        <end position="411"/>
    </location>
</feature>
<evidence type="ECO:0000256" key="4">
    <source>
        <dbReference type="ARBA" id="ARBA00022989"/>
    </source>
</evidence>
<keyword evidence="8" id="KW-1185">Reference proteome</keyword>
<dbReference type="InterPro" id="IPR050833">
    <property type="entry name" value="Poly_Biosynth_Transport"/>
</dbReference>
<feature type="transmembrane region" description="Helical" evidence="6">
    <location>
        <begin position="21"/>
        <end position="43"/>
    </location>
</feature>
<feature type="transmembrane region" description="Helical" evidence="6">
    <location>
        <begin position="286"/>
        <end position="307"/>
    </location>
</feature>
<evidence type="ECO:0000256" key="1">
    <source>
        <dbReference type="ARBA" id="ARBA00004651"/>
    </source>
</evidence>
<evidence type="ECO:0000313" key="7">
    <source>
        <dbReference type="EMBL" id="MBK0404103.1"/>
    </source>
</evidence>
<keyword evidence="5 6" id="KW-0472">Membrane</keyword>
<organism evidence="7 8">
    <name type="scientific">Adhaeribacter terrigena</name>
    <dbReference type="NCBI Taxonomy" id="2793070"/>
    <lineage>
        <taxon>Bacteria</taxon>
        <taxon>Pseudomonadati</taxon>
        <taxon>Bacteroidota</taxon>
        <taxon>Cytophagia</taxon>
        <taxon>Cytophagales</taxon>
        <taxon>Hymenobacteraceae</taxon>
        <taxon>Adhaeribacter</taxon>
    </lineage>
</organism>
<comment type="subcellular location">
    <subcellularLocation>
        <location evidence="1">Cell membrane</location>
        <topology evidence="1">Multi-pass membrane protein</topology>
    </subcellularLocation>
</comment>
<feature type="transmembrane region" description="Helical" evidence="6">
    <location>
        <begin position="176"/>
        <end position="194"/>
    </location>
</feature>
<accession>A0ABS1C5Z6</accession>
<feature type="transmembrane region" description="Helical" evidence="6">
    <location>
        <begin position="248"/>
        <end position="271"/>
    </location>
</feature>
<evidence type="ECO:0000256" key="6">
    <source>
        <dbReference type="SAM" id="Phobius"/>
    </source>
</evidence>
<proteinExistence type="predicted"/>
<evidence type="ECO:0000313" key="8">
    <source>
        <dbReference type="Proteomes" id="UP000644147"/>
    </source>
</evidence>
<dbReference type="Proteomes" id="UP000644147">
    <property type="component" value="Unassembled WGS sequence"/>
</dbReference>
<dbReference type="RefSeq" id="WP_200506941.1">
    <property type="nucleotide sequence ID" value="NZ_JAEHFX010000007.1"/>
</dbReference>
<evidence type="ECO:0000256" key="5">
    <source>
        <dbReference type="ARBA" id="ARBA00023136"/>
    </source>
</evidence>
<evidence type="ECO:0000256" key="3">
    <source>
        <dbReference type="ARBA" id="ARBA00022692"/>
    </source>
</evidence>
<feature type="transmembrane region" description="Helical" evidence="6">
    <location>
        <begin position="97"/>
        <end position="120"/>
    </location>
</feature>
<keyword evidence="4 6" id="KW-1133">Transmembrane helix</keyword>
<reference evidence="7 8" key="1">
    <citation type="submission" date="2020-12" db="EMBL/GenBank/DDBJ databases">
        <title>Bacterial novel species Adhaeribacter sp. BT258 isolated from soil.</title>
        <authorList>
            <person name="Jung H.-Y."/>
        </authorList>
    </citation>
    <scope>NUCLEOTIDE SEQUENCE [LARGE SCALE GENOMIC DNA]</scope>
    <source>
        <strain evidence="7 8">BT258</strain>
    </source>
</reference>
<feature type="transmembrane region" description="Helical" evidence="6">
    <location>
        <begin position="206"/>
        <end position="227"/>
    </location>
</feature>
<keyword evidence="3 6" id="KW-0812">Transmembrane</keyword>
<feature type="transmembrane region" description="Helical" evidence="6">
    <location>
        <begin position="328"/>
        <end position="348"/>
    </location>
</feature>
<gene>
    <name evidence="7" type="ORF">I5M27_13995</name>
</gene>
<dbReference type="PANTHER" id="PTHR30250">
    <property type="entry name" value="PST FAMILY PREDICTED COLANIC ACID TRANSPORTER"/>
    <property type="match status" value="1"/>
</dbReference>
<protein>
    <recommendedName>
        <fullName evidence="9">Membrane protein involved in the export of O-antigen and teichoic acid</fullName>
    </recommendedName>
</protein>
<feature type="transmembrane region" description="Helical" evidence="6">
    <location>
        <begin position="140"/>
        <end position="164"/>
    </location>
</feature>
<feature type="transmembrane region" description="Helical" evidence="6">
    <location>
        <begin position="360"/>
        <end position="377"/>
    </location>
</feature>
<comment type="caution">
    <text evidence="7">The sequence shown here is derived from an EMBL/GenBank/DDBJ whole genome shotgun (WGS) entry which is preliminary data.</text>
</comment>
<feature type="transmembrane region" description="Helical" evidence="6">
    <location>
        <begin position="417"/>
        <end position="436"/>
    </location>
</feature>
<sequence length="455" mass="51856">MKSTLTASSKLSSIDSRSKKTLFDIILSLIVKGTSVSITFITIPLILRFVSKDTFGVWLALTSAFALINIMDIGLGDGLRNKFAEAKAQNDLKLARAYISTTYFSNFFLSSIIIMCFFILEEHIKWHVLFNLPQTLEVELKFITRILIISTSIQFFLQAFLNLLKGDQKVGIASTIGLILNLSSILSIAIYLYLEIPGTLLHLSTSYFIVPNILLLIISLTFFFTKYKYIYPSIKEIKAKHFHELTKISLKFFVINIFTIISIQAANIIIIREFSSLEVANYNLLYKYYFFLITISFILFNPLWSSFTEAIFKNDIEWILKILNKCRLISLILSLIIPILILSSNQFISVWTNQPFSSTLELNLLFGLWTFLTIYSEPQKVFIKGAGKIGSYVKVSIIFTVGQIGLTIALINYLNLGLNSILIVNIIVQFGYLLFFERVKNSTIMKLNQSKTSEF</sequence>
<name>A0ABS1C5Z6_9BACT</name>
<evidence type="ECO:0008006" key="9">
    <source>
        <dbReference type="Google" id="ProtNLM"/>
    </source>
</evidence>